<dbReference type="GO" id="GO:0031012">
    <property type="term" value="C:extracellular matrix"/>
    <property type="evidence" value="ECO:0007669"/>
    <property type="project" value="TreeGrafter"/>
</dbReference>
<dbReference type="OrthoDB" id="286301at2759"/>
<protein>
    <submittedName>
        <fullName evidence="2">FAS1 domain</fullName>
    </submittedName>
</protein>
<dbReference type="Pfam" id="PF02469">
    <property type="entry name" value="Fasciclin"/>
    <property type="match status" value="4"/>
</dbReference>
<dbReference type="InterPro" id="IPR036378">
    <property type="entry name" value="FAS1_dom_sf"/>
</dbReference>
<keyword evidence="3" id="KW-1185">Reference proteome</keyword>
<proteinExistence type="predicted"/>
<dbReference type="GO" id="GO:0005615">
    <property type="term" value="C:extracellular space"/>
    <property type="evidence" value="ECO:0007669"/>
    <property type="project" value="TreeGrafter"/>
</dbReference>
<dbReference type="GO" id="GO:0030198">
    <property type="term" value="P:extracellular matrix organization"/>
    <property type="evidence" value="ECO:0007669"/>
    <property type="project" value="TreeGrafter"/>
</dbReference>
<dbReference type="PANTHER" id="PTHR10900">
    <property type="entry name" value="PERIOSTIN-RELATED"/>
    <property type="match status" value="1"/>
</dbReference>
<dbReference type="Gene3D" id="2.30.180.10">
    <property type="entry name" value="FAS1 domain"/>
    <property type="match status" value="4"/>
</dbReference>
<dbReference type="SUPFAM" id="SSF82153">
    <property type="entry name" value="FAS1 domain"/>
    <property type="match status" value="4"/>
</dbReference>
<feature type="domain" description="FAS1" evidence="1">
    <location>
        <begin position="85"/>
        <end position="216"/>
    </location>
</feature>
<reference evidence="2 3" key="1">
    <citation type="submission" date="2019-08" db="EMBL/GenBank/DDBJ databases">
        <authorList>
            <person name="Alioto T."/>
            <person name="Alioto T."/>
            <person name="Gomez Garrido J."/>
        </authorList>
    </citation>
    <scope>NUCLEOTIDE SEQUENCE [LARGE SCALE GENOMIC DNA]</scope>
</reference>
<name>A0A5E4MZ80_9HEMI</name>
<dbReference type="Proteomes" id="UP000325440">
    <property type="component" value="Unassembled WGS sequence"/>
</dbReference>
<dbReference type="GO" id="GO:0050839">
    <property type="term" value="F:cell adhesion molecule binding"/>
    <property type="evidence" value="ECO:0007669"/>
    <property type="project" value="TreeGrafter"/>
</dbReference>
<dbReference type="PROSITE" id="PS50213">
    <property type="entry name" value="FAS1"/>
    <property type="match status" value="4"/>
</dbReference>
<dbReference type="SMART" id="SM00554">
    <property type="entry name" value="FAS1"/>
    <property type="match status" value="4"/>
</dbReference>
<feature type="domain" description="FAS1" evidence="1">
    <location>
        <begin position="497"/>
        <end position="633"/>
    </location>
</feature>
<accession>A0A5E4MZ80</accession>
<sequence>MRDAVYGNRYYGSRNTTFHKYGPNVCMIEEVISDNGGGLSAYKYRGWTLHNHQSQTCSHNTIVKYECCEGFKSTYGHSGCTVVKSPKNVLETARELGACEFVRYIQRHGLYDLLTSGGPYTIFVPTDEAFAKMDSKLRSALESYESATEILKYHVVPRRIVTQNVSVDEMLDTLNDGLQLRFNKYSTKIDTVNCVTLTRKNSIAQNGMVHLINNVLNPYSYSKQNLVQTINQNKELSIFSQMLKVSLMHQSLKETFQTLTVLAPTDTTLRLLPQKQLHRIFCNETLSREFVLKHIIPASICLNAVTEERYVKSLSNKHYLKFGCDGAGSVTVQGNCIGNKLKLSSNGLLYSTNFALSTQEGKSALQIMQQNAGLSEFVKIVNIAGLTQTFENFNALTIFAPTNQAIRCMDHMERHRIQSDLGTARAFVNFHATREIVTAENIYDGKTVESLAHGKQLRLQCVQNEYGVEGRQVDLLTSPVAYNGAVYEIDSVLYPPTISIEDIIRKNDSFSLYAQATDLLTRTLRLERYHRGCQNTYFVPTDYAFQKLGTEELERILNSPAQLQNILNNHRAERILPSTLVNDRWQYEVQTKNGIVRIAHSKDTDKITVNNAKIIETDIMTTDGLVYIVDDLILL</sequence>
<dbReference type="InterPro" id="IPR000782">
    <property type="entry name" value="FAS1_domain"/>
</dbReference>
<organism evidence="2 3">
    <name type="scientific">Cinara cedri</name>
    <dbReference type="NCBI Taxonomy" id="506608"/>
    <lineage>
        <taxon>Eukaryota</taxon>
        <taxon>Metazoa</taxon>
        <taxon>Ecdysozoa</taxon>
        <taxon>Arthropoda</taxon>
        <taxon>Hexapoda</taxon>
        <taxon>Insecta</taxon>
        <taxon>Pterygota</taxon>
        <taxon>Neoptera</taxon>
        <taxon>Paraneoptera</taxon>
        <taxon>Hemiptera</taxon>
        <taxon>Sternorrhyncha</taxon>
        <taxon>Aphidomorpha</taxon>
        <taxon>Aphidoidea</taxon>
        <taxon>Aphididae</taxon>
        <taxon>Lachninae</taxon>
        <taxon>Cinara</taxon>
    </lineage>
</organism>
<evidence type="ECO:0000259" key="1">
    <source>
        <dbReference type="PROSITE" id="PS50213"/>
    </source>
</evidence>
<feature type="domain" description="FAS1" evidence="1">
    <location>
        <begin position="361"/>
        <end position="493"/>
    </location>
</feature>
<evidence type="ECO:0000313" key="2">
    <source>
        <dbReference type="EMBL" id="VVC37673.1"/>
    </source>
</evidence>
<dbReference type="InterPro" id="IPR050904">
    <property type="entry name" value="Adhesion/Biosynth-related"/>
</dbReference>
<dbReference type="PANTHER" id="PTHR10900:SF114">
    <property type="entry name" value="FAS1 DOMAIN-CONTAINING PROTEIN"/>
    <property type="match status" value="1"/>
</dbReference>
<dbReference type="AlphaFoldDB" id="A0A5E4MZ80"/>
<gene>
    <name evidence="2" type="ORF">CINCED_3A014600</name>
</gene>
<feature type="domain" description="FAS1" evidence="1">
    <location>
        <begin position="223"/>
        <end position="356"/>
    </location>
</feature>
<dbReference type="GO" id="GO:0007155">
    <property type="term" value="P:cell adhesion"/>
    <property type="evidence" value="ECO:0007669"/>
    <property type="project" value="TreeGrafter"/>
</dbReference>
<evidence type="ECO:0000313" key="3">
    <source>
        <dbReference type="Proteomes" id="UP000325440"/>
    </source>
</evidence>
<dbReference type="EMBL" id="CABPRJ010001452">
    <property type="protein sequence ID" value="VVC37673.1"/>
    <property type="molecule type" value="Genomic_DNA"/>
</dbReference>